<feature type="transmembrane region" description="Helical" evidence="8">
    <location>
        <begin position="249"/>
        <end position="273"/>
    </location>
</feature>
<evidence type="ECO:0000313" key="9">
    <source>
        <dbReference type="EMBL" id="HFM97377.1"/>
    </source>
</evidence>
<sequence>MADTLLHAYVPLLVWITVGIAVVRFLPANLPRLLGRSLYWVGVPWEIFALARHADLAQTIALVPVVAISALGFGLLLSAGLLYCVRQLFATPEIAKDAAAQATGVSLMVEPEPSISGRTGSFLIASTIGNTGFVGLGIVPTLISEPNVGWAVFYSVTNNVIGTYGLGVLIASYFGRSQVQKNGWAQVRDLLLVPSLWAFLVGTATRSLPFPEVIEQTLHAALWFVIPGAFLLMGMRLSQLKGLNSFQPAILPSLLKILLLPLLVGLACPLVGVTGEPRLALVLMAGMPSAFAGLILAEEYELDRNLIASSIAVSTLSLLVTIPLWLFLFSGAIVTNF</sequence>
<keyword evidence="6 8" id="KW-1133">Transmembrane helix</keyword>
<reference evidence="9" key="1">
    <citation type="journal article" date="2020" name="mSystems">
        <title>Genome- and Community-Level Interaction Insights into Carbon Utilization and Element Cycling Functions of Hydrothermarchaeota in Hydrothermal Sediment.</title>
        <authorList>
            <person name="Zhou Z."/>
            <person name="Liu Y."/>
            <person name="Xu W."/>
            <person name="Pan J."/>
            <person name="Luo Z.H."/>
            <person name="Li M."/>
        </authorList>
    </citation>
    <scope>NUCLEOTIDE SEQUENCE [LARGE SCALE GENOMIC DNA]</scope>
    <source>
        <strain evidence="9">SpSt-418</strain>
    </source>
</reference>
<evidence type="ECO:0000256" key="1">
    <source>
        <dbReference type="ARBA" id="ARBA00004651"/>
    </source>
</evidence>
<dbReference type="GO" id="GO:0005886">
    <property type="term" value="C:plasma membrane"/>
    <property type="evidence" value="ECO:0007669"/>
    <property type="project" value="UniProtKB-SubCell"/>
</dbReference>
<dbReference type="GO" id="GO:0055085">
    <property type="term" value="P:transmembrane transport"/>
    <property type="evidence" value="ECO:0007669"/>
    <property type="project" value="InterPro"/>
</dbReference>
<name>A0A7C3PM69_9CYAN</name>
<keyword evidence="5 8" id="KW-0812">Transmembrane</keyword>
<keyword evidence="4" id="KW-1003">Cell membrane</keyword>
<dbReference type="PANTHER" id="PTHR36838">
    <property type="entry name" value="AUXIN EFFLUX CARRIER FAMILY PROTEIN"/>
    <property type="match status" value="1"/>
</dbReference>
<feature type="transmembrane region" description="Helical" evidence="8">
    <location>
        <begin position="60"/>
        <end position="85"/>
    </location>
</feature>
<dbReference type="Gene3D" id="1.20.1530.20">
    <property type="match status" value="1"/>
</dbReference>
<feature type="transmembrane region" description="Helical" evidence="8">
    <location>
        <begin position="6"/>
        <end position="26"/>
    </location>
</feature>
<dbReference type="EMBL" id="DSRU01000075">
    <property type="protein sequence ID" value="HFM97377.1"/>
    <property type="molecule type" value="Genomic_DNA"/>
</dbReference>
<evidence type="ECO:0000256" key="4">
    <source>
        <dbReference type="ARBA" id="ARBA00022475"/>
    </source>
</evidence>
<dbReference type="AlphaFoldDB" id="A0A7C3PM69"/>
<accession>A0A7C3PM69</accession>
<feature type="transmembrane region" description="Helical" evidence="8">
    <location>
        <begin position="279"/>
        <end position="297"/>
    </location>
</feature>
<gene>
    <name evidence="9" type="ORF">ENR64_06345</name>
</gene>
<protein>
    <submittedName>
        <fullName evidence="9">AEC family transporter</fullName>
    </submittedName>
</protein>
<feature type="transmembrane region" description="Helical" evidence="8">
    <location>
        <begin position="149"/>
        <end position="175"/>
    </location>
</feature>
<feature type="transmembrane region" description="Helical" evidence="8">
    <location>
        <begin position="309"/>
        <end position="334"/>
    </location>
</feature>
<evidence type="ECO:0000256" key="6">
    <source>
        <dbReference type="ARBA" id="ARBA00022989"/>
    </source>
</evidence>
<evidence type="ECO:0000256" key="5">
    <source>
        <dbReference type="ARBA" id="ARBA00022692"/>
    </source>
</evidence>
<evidence type="ECO:0000256" key="2">
    <source>
        <dbReference type="ARBA" id="ARBA00010145"/>
    </source>
</evidence>
<comment type="caution">
    <text evidence="9">The sequence shown here is derived from an EMBL/GenBank/DDBJ whole genome shotgun (WGS) entry which is preliminary data.</text>
</comment>
<dbReference type="Pfam" id="PF03547">
    <property type="entry name" value="Mem_trans"/>
    <property type="match status" value="1"/>
</dbReference>
<comment type="similarity">
    <text evidence="2">Belongs to the auxin efflux carrier (TC 2.A.69) family.</text>
</comment>
<dbReference type="PANTHER" id="PTHR36838:SF1">
    <property type="entry name" value="SLR1864 PROTEIN"/>
    <property type="match status" value="1"/>
</dbReference>
<evidence type="ECO:0000256" key="8">
    <source>
        <dbReference type="SAM" id="Phobius"/>
    </source>
</evidence>
<feature type="transmembrane region" description="Helical" evidence="8">
    <location>
        <begin position="122"/>
        <end position="143"/>
    </location>
</feature>
<comment type="subcellular location">
    <subcellularLocation>
        <location evidence="1">Cell membrane</location>
        <topology evidence="1">Multi-pass membrane protein</topology>
    </subcellularLocation>
</comment>
<organism evidence="9">
    <name type="scientific">Oscillatoriales cyanobacterium SpSt-418</name>
    <dbReference type="NCBI Taxonomy" id="2282169"/>
    <lineage>
        <taxon>Bacteria</taxon>
        <taxon>Bacillati</taxon>
        <taxon>Cyanobacteriota</taxon>
        <taxon>Cyanophyceae</taxon>
        <taxon>Oscillatoriophycideae</taxon>
        <taxon>Oscillatoriales</taxon>
    </lineage>
</organism>
<proteinExistence type="inferred from homology"/>
<keyword evidence="7 8" id="KW-0472">Membrane</keyword>
<feature type="transmembrane region" description="Helical" evidence="8">
    <location>
        <begin position="220"/>
        <end position="237"/>
    </location>
</feature>
<keyword evidence="3" id="KW-0813">Transport</keyword>
<dbReference type="InterPro" id="IPR038770">
    <property type="entry name" value="Na+/solute_symporter_sf"/>
</dbReference>
<dbReference type="InterPro" id="IPR004776">
    <property type="entry name" value="Mem_transp_PIN-like"/>
</dbReference>
<evidence type="ECO:0000256" key="7">
    <source>
        <dbReference type="ARBA" id="ARBA00023136"/>
    </source>
</evidence>
<evidence type="ECO:0000256" key="3">
    <source>
        <dbReference type="ARBA" id="ARBA00022448"/>
    </source>
</evidence>